<keyword evidence="1" id="KW-0472">Membrane</keyword>
<dbReference type="AlphaFoldDB" id="A0A9Q0AJT7"/>
<evidence type="ECO:0000313" key="4">
    <source>
        <dbReference type="Proteomes" id="UP000829685"/>
    </source>
</evidence>
<comment type="caution">
    <text evidence="3">The sequence shown here is derived from an EMBL/GenBank/DDBJ whole genome shotgun (WGS) entry which is preliminary data.</text>
</comment>
<sequence length="147" mass="16544">MAGDYTPEQLQWLQDHIDETEVPSTHISNAVCLTAATASVILRFIARRSGKANLGTDDYCLFFAYILYVAYTGVFWSKVLYGEGRHVILVTNPRAYSIAVQLSLCQASIYIFGMLCVKYSSEWSSDPPRADTLYEKPQALDYRQIGL</sequence>
<evidence type="ECO:0000313" key="3">
    <source>
        <dbReference type="EMBL" id="KAI1857173.1"/>
    </source>
</evidence>
<dbReference type="InterPro" id="IPR049326">
    <property type="entry name" value="Rhodopsin_dom_fungi"/>
</dbReference>
<proteinExistence type="predicted"/>
<gene>
    <name evidence="3" type="ORF">JX265_011374</name>
</gene>
<accession>A0A9Q0AJT7</accession>
<feature type="transmembrane region" description="Helical" evidence="1">
    <location>
        <begin position="96"/>
        <end position="117"/>
    </location>
</feature>
<feature type="domain" description="Rhodopsin" evidence="2">
    <location>
        <begin position="42"/>
        <end position="120"/>
    </location>
</feature>
<keyword evidence="1" id="KW-0812">Transmembrane</keyword>
<keyword evidence="4" id="KW-1185">Reference proteome</keyword>
<reference evidence="3" key="1">
    <citation type="submission" date="2021-03" db="EMBL/GenBank/DDBJ databases">
        <title>Revisited historic fungal species revealed as producer of novel bioactive compounds through whole genome sequencing and comparative genomics.</title>
        <authorList>
            <person name="Vignolle G.A."/>
            <person name="Hochenegger N."/>
            <person name="Mach R.L."/>
            <person name="Mach-Aigner A.R."/>
            <person name="Javad Rahimi M."/>
            <person name="Salim K.A."/>
            <person name="Chan C.M."/>
            <person name="Lim L.B.L."/>
            <person name="Cai F."/>
            <person name="Druzhinina I.S."/>
            <person name="U'Ren J.M."/>
            <person name="Derntl C."/>
        </authorList>
    </citation>
    <scope>NUCLEOTIDE SEQUENCE</scope>
    <source>
        <strain evidence="3">TUCIM 5799</strain>
    </source>
</reference>
<evidence type="ECO:0000256" key="1">
    <source>
        <dbReference type="SAM" id="Phobius"/>
    </source>
</evidence>
<feature type="transmembrane region" description="Helical" evidence="1">
    <location>
        <begin position="27"/>
        <end position="46"/>
    </location>
</feature>
<evidence type="ECO:0000259" key="2">
    <source>
        <dbReference type="Pfam" id="PF20684"/>
    </source>
</evidence>
<dbReference type="EMBL" id="JAFIMR010000041">
    <property type="protein sequence ID" value="KAI1857173.1"/>
    <property type="molecule type" value="Genomic_DNA"/>
</dbReference>
<dbReference type="Pfam" id="PF20684">
    <property type="entry name" value="Fung_rhodopsin"/>
    <property type="match status" value="1"/>
</dbReference>
<feature type="transmembrane region" description="Helical" evidence="1">
    <location>
        <begin position="58"/>
        <end position="76"/>
    </location>
</feature>
<organism evidence="3 4">
    <name type="scientific">Neoarthrinium moseri</name>
    <dbReference type="NCBI Taxonomy" id="1658444"/>
    <lineage>
        <taxon>Eukaryota</taxon>
        <taxon>Fungi</taxon>
        <taxon>Dikarya</taxon>
        <taxon>Ascomycota</taxon>
        <taxon>Pezizomycotina</taxon>
        <taxon>Sordariomycetes</taxon>
        <taxon>Xylariomycetidae</taxon>
        <taxon>Amphisphaeriales</taxon>
        <taxon>Apiosporaceae</taxon>
        <taxon>Neoarthrinium</taxon>
    </lineage>
</organism>
<protein>
    <recommendedName>
        <fullName evidence="2">Rhodopsin domain-containing protein</fullName>
    </recommendedName>
</protein>
<dbReference type="Proteomes" id="UP000829685">
    <property type="component" value="Unassembled WGS sequence"/>
</dbReference>
<keyword evidence="1" id="KW-1133">Transmembrane helix</keyword>
<name>A0A9Q0AJT7_9PEZI</name>